<dbReference type="Proteomes" id="UP000184172">
    <property type="component" value="Unassembled WGS sequence"/>
</dbReference>
<name>A0A1M6DQJ5_9FLAO</name>
<dbReference type="EMBL" id="FQYV01000005">
    <property type="protein sequence ID" value="SHI75409.1"/>
    <property type="molecule type" value="Genomic_DNA"/>
</dbReference>
<reference evidence="2" key="1">
    <citation type="submission" date="2016-11" db="EMBL/GenBank/DDBJ databases">
        <authorList>
            <person name="Varghese N."/>
            <person name="Submissions S."/>
        </authorList>
    </citation>
    <scope>NUCLEOTIDE SEQUENCE [LARGE SCALE GENOMIC DNA]</scope>
    <source>
        <strain evidence="2">DSM 26349</strain>
    </source>
</reference>
<keyword evidence="2" id="KW-1185">Reference proteome</keyword>
<dbReference type="OrthoDB" id="978985at2"/>
<protein>
    <submittedName>
        <fullName evidence="1">Uncharacterized protein</fullName>
    </submittedName>
</protein>
<proteinExistence type="predicted"/>
<evidence type="ECO:0000313" key="2">
    <source>
        <dbReference type="Proteomes" id="UP000184172"/>
    </source>
</evidence>
<accession>A0A1M6DQJ5</accession>
<dbReference type="STRING" id="797419.SAMN05216556_10694"/>
<dbReference type="RefSeq" id="WP_073215821.1">
    <property type="nucleotide sequence ID" value="NZ_FNNS01000006.1"/>
</dbReference>
<dbReference type="AlphaFoldDB" id="A0A1M6DQJ5"/>
<evidence type="ECO:0000313" key="1">
    <source>
        <dbReference type="EMBL" id="SHI75409.1"/>
    </source>
</evidence>
<gene>
    <name evidence="1" type="ORF">SAMN04487908_10578</name>
</gene>
<sequence>MTAVIGILNKNAVAIAADSAVTVSGSNGSKIYNTANKIFTLSKFHPVSITIYNSANFITTPWEIIIKIYRKELGERSFPRLRDYSDDFFRFLKTNNFFSSEDLIDHFFKSLIFYSIEDFVRKSYERAMMEENDLILLSKEKRLQVFRKHLINLIDLEIEKTQNVEQLEDFKTLTKKEFNSLTKKDINDIFEQNYKELANKDLRDKYSTFLYNYIKSKLFYGPWSGLIFAGYGDDEIYPTTISTKIASVFDKKIRFYTDVVETINNNNTGSIMPFAQRDVIDTLITGISPDINATLFGTFNNILNGYNEYLIKLTTKDNPELAAKLSRLDIDKVCEEFVEEIDKIKKIKHIEPTVNTVSILSKEDLAEMAESLIYLTYLKRRISSHEESVGGPVDVAIISKGDGFIWIKRKHYFEEKYNPQFNYKYFNS</sequence>
<organism evidence="1 2">
    <name type="scientific">Aequorivita viscosa</name>
    <dbReference type="NCBI Taxonomy" id="797419"/>
    <lineage>
        <taxon>Bacteria</taxon>
        <taxon>Pseudomonadati</taxon>
        <taxon>Bacteroidota</taxon>
        <taxon>Flavobacteriia</taxon>
        <taxon>Flavobacteriales</taxon>
        <taxon>Flavobacteriaceae</taxon>
        <taxon>Aequorivita</taxon>
    </lineage>
</organism>